<sequence length="195" mass="20842">MRLAFFAFAAVLLGTAGARADCAADFATIMHHGREVGPFRVDGEASVGARRMVTVTEVIPPDAAHVHVSTSQGDQEVIVTGSQAWGNVKGFWLALDEATARQMQTDFAQAGILYSDKAQNIQCLGETMVDGTKYLGFKYDAAIANFTVPMTVYVDPASRLPVKTEGTMQSGGDTARFSATYKLAPDLKIVPPPKP</sequence>
<keyword evidence="1" id="KW-0732">Signal</keyword>
<comment type="caution">
    <text evidence="2">The sequence shown here is derived from an EMBL/GenBank/DDBJ whole genome shotgun (WGS) entry which is preliminary data.</text>
</comment>
<protein>
    <submittedName>
        <fullName evidence="2">Uncharacterized protein</fullName>
    </submittedName>
</protein>
<evidence type="ECO:0000256" key="1">
    <source>
        <dbReference type="SAM" id="SignalP"/>
    </source>
</evidence>
<name>A0ABQ6CNE3_9HYPH</name>
<dbReference type="EMBL" id="BSPC01000048">
    <property type="protein sequence ID" value="GLS21330.1"/>
    <property type="molecule type" value="Genomic_DNA"/>
</dbReference>
<evidence type="ECO:0000313" key="3">
    <source>
        <dbReference type="Proteomes" id="UP001156882"/>
    </source>
</evidence>
<keyword evidence="3" id="KW-1185">Reference proteome</keyword>
<accession>A0ABQ6CNE3</accession>
<evidence type="ECO:0000313" key="2">
    <source>
        <dbReference type="EMBL" id="GLS21330.1"/>
    </source>
</evidence>
<gene>
    <name evidence="2" type="ORF">GCM10007874_43470</name>
</gene>
<organism evidence="2 3">
    <name type="scientific">Labrys miyagiensis</name>
    <dbReference type="NCBI Taxonomy" id="346912"/>
    <lineage>
        <taxon>Bacteria</taxon>
        <taxon>Pseudomonadati</taxon>
        <taxon>Pseudomonadota</taxon>
        <taxon>Alphaproteobacteria</taxon>
        <taxon>Hyphomicrobiales</taxon>
        <taxon>Xanthobacteraceae</taxon>
        <taxon>Labrys</taxon>
    </lineage>
</organism>
<feature type="chain" id="PRO_5045871601" evidence="1">
    <location>
        <begin position="21"/>
        <end position="195"/>
    </location>
</feature>
<dbReference type="RefSeq" id="WP_284314376.1">
    <property type="nucleotide sequence ID" value="NZ_BSPC01000048.1"/>
</dbReference>
<reference evidence="3" key="1">
    <citation type="journal article" date="2019" name="Int. J. Syst. Evol. Microbiol.">
        <title>The Global Catalogue of Microorganisms (GCM) 10K type strain sequencing project: providing services to taxonomists for standard genome sequencing and annotation.</title>
        <authorList>
            <consortium name="The Broad Institute Genomics Platform"/>
            <consortium name="The Broad Institute Genome Sequencing Center for Infectious Disease"/>
            <person name="Wu L."/>
            <person name="Ma J."/>
        </authorList>
    </citation>
    <scope>NUCLEOTIDE SEQUENCE [LARGE SCALE GENOMIC DNA]</scope>
    <source>
        <strain evidence="3">NBRC 101365</strain>
    </source>
</reference>
<dbReference type="Proteomes" id="UP001156882">
    <property type="component" value="Unassembled WGS sequence"/>
</dbReference>
<proteinExistence type="predicted"/>
<feature type="signal peptide" evidence="1">
    <location>
        <begin position="1"/>
        <end position="20"/>
    </location>
</feature>